<dbReference type="RefSeq" id="WP_250422065.1">
    <property type="nucleotide sequence ID" value="NZ_JAJKBJ010000011.1"/>
</dbReference>
<keyword evidence="1" id="KW-1133">Transmembrane helix</keyword>
<accession>A0A9X2D1V5</accession>
<evidence type="ECO:0000256" key="1">
    <source>
        <dbReference type="SAM" id="Phobius"/>
    </source>
</evidence>
<sequence length="380" mass="43052">MVNITLSNKNPCSPHSQVAIDIDAGLARFADNREISLKQLINDSDFIHPLINEPCIPIPHHLLHYEYENVEGLLYSGIYVYSRLIKAEKPLDCIFKINPSPLFQISPQVNDLHFSINRCKAAKETISIGQLEAITSHLLGFKFVFSEAIIINDQFTIKDLPSSVDGDALYISDEKLIALLKTPRDFSRYEIRYIHPEIGLGVYSREHIKKGEIISFYTGIKNHDLPRSPFSFIPKADCLMMRLDACQHGNITRFINHAPQRHTSSKSSFLEANIKSNSHYLNGIEVIVYTATKDILKGEQLLVDYGDAYFRDDEMFLFKTDGGVINPHRTFIGSNTSNKIRHLKIMAIHGVKKAQIYLLVRIVIIISLIAALQISATFIQ</sequence>
<keyword evidence="1" id="KW-0812">Transmembrane</keyword>
<dbReference type="Pfam" id="PF00856">
    <property type="entry name" value="SET"/>
    <property type="match status" value="1"/>
</dbReference>
<reference evidence="3" key="1">
    <citation type="submission" date="2021-11" db="EMBL/GenBank/DDBJ databases">
        <title>Legionella maioricencis sp. nov., a new species isolated from hot water samples in Mallorca.</title>
        <authorList>
            <person name="Crespi S."/>
            <person name="Drasar V."/>
            <person name="Salva-Serra F."/>
            <person name="Jaen-Luchoro D."/>
            <person name="Pineiro-Iglesias B."/>
            <person name="Aliaga F."/>
            <person name="Fernandez-Juarez V."/>
            <person name="Coll G."/>
            <person name="Moore E.R.B."/>
            <person name="Bennasar-Figueras A."/>
        </authorList>
    </citation>
    <scope>NUCLEOTIDE SEQUENCE</scope>
    <source>
        <strain evidence="3">HCPI-6</strain>
    </source>
</reference>
<dbReference type="SMART" id="SM00317">
    <property type="entry name" value="SET"/>
    <property type="match status" value="1"/>
</dbReference>
<feature type="transmembrane region" description="Helical" evidence="1">
    <location>
        <begin position="356"/>
        <end position="379"/>
    </location>
</feature>
<comment type="caution">
    <text evidence="3">The sequence shown here is derived from an EMBL/GenBank/DDBJ whole genome shotgun (WGS) entry which is preliminary data.</text>
</comment>
<feature type="domain" description="SET" evidence="2">
    <location>
        <begin position="187"/>
        <end position="306"/>
    </location>
</feature>
<name>A0A9X2D1V5_9GAMM</name>
<dbReference type="InterPro" id="IPR001214">
    <property type="entry name" value="SET_dom"/>
</dbReference>
<dbReference type="PROSITE" id="PS50280">
    <property type="entry name" value="SET"/>
    <property type="match status" value="1"/>
</dbReference>
<keyword evidence="4" id="KW-1185">Reference proteome</keyword>
<dbReference type="Gene3D" id="2.170.270.10">
    <property type="entry name" value="SET domain"/>
    <property type="match status" value="1"/>
</dbReference>
<dbReference type="SUPFAM" id="SSF82199">
    <property type="entry name" value="SET domain"/>
    <property type="match status" value="1"/>
</dbReference>
<proteinExistence type="predicted"/>
<dbReference type="InterPro" id="IPR046341">
    <property type="entry name" value="SET_dom_sf"/>
</dbReference>
<evidence type="ECO:0000313" key="4">
    <source>
        <dbReference type="Proteomes" id="UP001139721"/>
    </source>
</evidence>
<gene>
    <name evidence="3" type="ORF">LOX96_10660</name>
</gene>
<keyword evidence="1" id="KW-0472">Membrane</keyword>
<dbReference type="EMBL" id="JAJKBJ010000011">
    <property type="protein sequence ID" value="MCL9684555.1"/>
    <property type="molecule type" value="Genomic_DNA"/>
</dbReference>
<dbReference type="AlphaFoldDB" id="A0A9X2D1V5"/>
<dbReference type="Proteomes" id="UP001139721">
    <property type="component" value="Unassembled WGS sequence"/>
</dbReference>
<evidence type="ECO:0000313" key="3">
    <source>
        <dbReference type="EMBL" id="MCL9684555.1"/>
    </source>
</evidence>
<protein>
    <submittedName>
        <fullName evidence="3">SET domain-containing protein-lysine N-methyltransferase</fullName>
    </submittedName>
</protein>
<evidence type="ECO:0000259" key="2">
    <source>
        <dbReference type="PROSITE" id="PS50280"/>
    </source>
</evidence>
<organism evidence="3 4">
    <name type="scientific">Legionella maioricensis</name>
    <dbReference type="NCBI Taxonomy" id="2896528"/>
    <lineage>
        <taxon>Bacteria</taxon>
        <taxon>Pseudomonadati</taxon>
        <taxon>Pseudomonadota</taxon>
        <taxon>Gammaproteobacteria</taxon>
        <taxon>Legionellales</taxon>
        <taxon>Legionellaceae</taxon>
        <taxon>Legionella</taxon>
    </lineage>
</organism>